<gene>
    <name evidence="3" type="ORF">I8751_24770</name>
</gene>
<reference evidence="3 4" key="1">
    <citation type="journal article" date="2021" name="Int. J. Syst. Evol. Microbiol.">
        <title>Amazonocrinis nigriterrae gen. nov., sp. nov., Atlanticothrix silvestris gen. nov., sp. nov. and Dendronalium phyllosphericum gen. nov., sp. nov., nostocacean cyanobacteria from Brazilian environments.</title>
        <authorList>
            <person name="Alvarenga D.O."/>
            <person name="Andreote A.P.D."/>
            <person name="Branco L.H.Z."/>
            <person name="Delbaje E."/>
            <person name="Cruz R.B."/>
            <person name="Varani A.M."/>
            <person name="Fiore M.F."/>
        </authorList>
    </citation>
    <scope>NUCLEOTIDE SEQUENCE [LARGE SCALE GENOMIC DNA]</scope>
    <source>
        <strain evidence="3 4">CENA357</strain>
    </source>
</reference>
<evidence type="ECO:0000313" key="4">
    <source>
        <dbReference type="Proteomes" id="UP000599391"/>
    </source>
</evidence>
<proteinExistence type="inferred from homology"/>
<dbReference type="PIRSF" id="PIRSF001221">
    <property type="entry name" value="Amidase_fungi"/>
    <property type="match status" value="1"/>
</dbReference>
<evidence type="ECO:0000313" key="3">
    <source>
        <dbReference type="EMBL" id="MBH8555498.1"/>
    </source>
</evidence>
<evidence type="ECO:0000259" key="2">
    <source>
        <dbReference type="Pfam" id="PF01425"/>
    </source>
</evidence>
<keyword evidence="4" id="KW-1185">Reference proteome</keyword>
<dbReference type="EMBL" id="JAECZB010000095">
    <property type="protein sequence ID" value="MBH8555498.1"/>
    <property type="molecule type" value="Genomic_DNA"/>
</dbReference>
<feature type="domain" description="Amidase" evidence="2">
    <location>
        <begin position="25"/>
        <end position="473"/>
    </location>
</feature>
<dbReference type="InterPro" id="IPR036928">
    <property type="entry name" value="AS_sf"/>
</dbReference>
<organism evidence="3 4">
    <name type="scientific">Atlanticothrix silvestris CENA357</name>
    <dbReference type="NCBI Taxonomy" id="1725252"/>
    <lineage>
        <taxon>Bacteria</taxon>
        <taxon>Bacillati</taxon>
        <taxon>Cyanobacteriota</taxon>
        <taxon>Cyanophyceae</taxon>
        <taxon>Nostocales</taxon>
        <taxon>Nodulariaceae</taxon>
        <taxon>Atlanticothrix</taxon>
        <taxon>Atlanticothrix silvestris</taxon>
    </lineage>
</organism>
<comment type="similarity">
    <text evidence="1">Belongs to the amidase family.</text>
</comment>
<dbReference type="AlphaFoldDB" id="A0A8J7HME1"/>
<evidence type="ECO:0000256" key="1">
    <source>
        <dbReference type="ARBA" id="ARBA00009199"/>
    </source>
</evidence>
<sequence length="493" mass="54083">MNSLTFTPAHELARMIRDRTVSVVEVINAHLNQIAKHNSKLNAVCTLDADNALVKAKLADEALSKKENWGVLHGVPITIKDIFETEGLLTTAGYIPLKDYVPQQDASVVARLRKAGAIILGKTNMAELAGDYQSTNSLFPRVNNPWNLDYTAGGSSGGSAAAVAAGLSNLDLGNDIAGSVRQPAHFCGTYGLKPTDRRISTAGQIPEVPGMPICLRQMITVGCFARSLEDIRLCFSLIAGADIRRPDVPPISLDRPSGKSLQNLKIAWSDEWAEVPVASEIRSAMAAIAQTLSQAGVQIEHWLPKNFQLSQILNLYGRIAAYINIYAQPIDQYNVRRSWKQIFRTATQGDKELRKMGDFSRLLPELLNPSLKGYFEALTERDRFIAEIDEALEPWDVWLTPVAATSAFTHRSAWSAIDIDGRSYPHAVANGAYTMPFNLSGHPVVVIPIGQTQNGLPIGMQIVGKRWCEMELLAIADKLDRVINAFRNPPGYD</sequence>
<dbReference type="Pfam" id="PF01425">
    <property type="entry name" value="Amidase"/>
    <property type="match status" value="1"/>
</dbReference>
<dbReference type="GO" id="GO:0003824">
    <property type="term" value="F:catalytic activity"/>
    <property type="evidence" value="ECO:0007669"/>
    <property type="project" value="InterPro"/>
</dbReference>
<dbReference type="Gene3D" id="3.90.1300.10">
    <property type="entry name" value="Amidase signature (AS) domain"/>
    <property type="match status" value="1"/>
</dbReference>
<protein>
    <submittedName>
        <fullName evidence="3">Amidase</fullName>
    </submittedName>
</protein>
<accession>A0A8J7HME1</accession>
<name>A0A8J7HME1_9CYAN</name>
<dbReference type="InterPro" id="IPR023631">
    <property type="entry name" value="Amidase_dom"/>
</dbReference>
<dbReference type="SUPFAM" id="SSF75304">
    <property type="entry name" value="Amidase signature (AS) enzymes"/>
    <property type="match status" value="1"/>
</dbReference>
<dbReference type="Proteomes" id="UP000599391">
    <property type="component" value="Unassembled WGS sequence"/>
</dbReference>
<comment type="caution">
    <text evidence="3">The sequence shown here is derived from an EMBL/GenBank/DDBJ whole genome shotgun (WGS) entry which is preliminary data.</text>
</comment>
<dbReference type="InterPro" id="IPR000120">
    <property type="entry name" value="Amidase"/>
</dbReference>
<dbReference type="PANTHER" id="PTHR11895">
    <property type="entry name" value="TRANSAMIDASE"/>
    <property type="match status" value="1"/>
</dbReference>
<dbReference type="RefSeq" id="WP_214441713.1">
    <property type="nucleotide sequence ID" value="NZ_JAECZB010000095.1"/>
</dbReference>
<dbReference type="PANTHER" id="PTHR11895:SF7">
    <property type="entry name" value="GLUTAMYL-TRNA(GLN) AMIDOTRANSFERASE SUBUNIT A, MITOCHONDRIAL"/>
    <property type="match status" value="1"/>
</dbReference>